<organism evidence="1 2">
    <name type="scientific">Desulfoplanes formicivorans</name>
    <dbReference type="NCBI Taxonomy" id="1592317"/>
    <lineage>
        <taxon>Bacteria</taxon>
        <taxon>Pseudomonadati</taxon>
        <taxon>Thermodesulfobacteriota</taxon>
        <taxon>Desulfovibrionia</taxon>
        <taxon>Desulfovibrionales</taxon>
        <taxon>Desulfoplanaceae</taxon>
        <taxon>Desulfoplanes</taxon>
    </lineage>
</organism>
<evidence type="ECO:0000313" key="1">
    <source>
        <dbReference type="EMBL" id="GAU08274.1"/>
    </source>
</evidence>
<reference evidence="2" key="1">
    <citation type="submission" date="2016-06" db="EMBL/GenBank/DDBJ databases">
        <title>Draft genome sequence of Desulfoplanes formicivorans strain Pf12B.</title>
        <authorList>
            <person name="Watanabe M."/>
            <person name="Kojima H."/>
            <person name="Fukui M."/>
        </authorList>
    </citation>
    <scope>NUCLEOTIDE SEQUENCE [LARGE SCALE GENOMIC DNA]</scope>
    <source>
        <strain evidence="2">Pf12B</strain>
    </source>
</reference>
<gene>
    <name evidence="1" type="ORF">DPF_0977</name>
</gene>
<dbReference type="Proteomes" id="UP000095200">
    <property type="component" value="Unassembled WGS sequence"/>
</dbReference>
<evidence type="ECO:0000313" key="2">
    <source>
        <dbReference type="Proteomes" id="UP000095200"/>
    </source>
</evidence>
<dbReference type="STRING" id="1592317.DPF_0977"/>
<sequence>MFAQTSGWTGNDCLARFIGCFVAVGQRVGPQDNRKEMVVRKESVSVQAGWFIEPGENSGF</sequence>
<accession>A0A194AHM6</accession>
<comment type="caution">
    <text evidence="1">The sequence shown here is derived from an EMBL/GenBank/DDBJ whole genome shotgun (WGS) entry which is preliminary data.</text>
</comment>
<name>A0A194AHM6_9BACT</name>
<keyword evidence="2" id="KW-1185">Reference proteome</keyword>
<protein>
    <submittedName>
        <fullName evidence="1">Uncharacterized protein</fullName>
    </submittedName>
</protein>
<proteinExistence type="predicted"/>
<dbReference type="EMBL" id="BDFE01000015">
    <property type="protein sequence ID" value="GAU08274.1"/>
    <property type="molecule type" value="Genomic_DNA"/>
</dbReference>
<dbReference type="AlphaFoldDB" id="A0A194AHM6"/>